<dbReference type="GO" id="GO:0006629">
    <property type="term" value="P:lipid metabolic process"/>
    <property type="evidence" value="ECO:0007669"/>
    <property type="project" value="UniProtKB-KW"/>
</dbReference>
<dbReference type="InterPro" id="IPR052580">
    <property type="entry name" value="Lipid_Hydrolase"/>
</dbReference>
<name>X0WAW7_9ZZZZ</name>
<organism evidence="3">
    <name type="scientific">marine sediment metagenome</name>
    <dbReference type="NCBI Taxonomy" id="412755"/>
    <lineage>
        <taxon>unclassified sequences</taxon>
        <taxon>metagenomes</taxon>
        <taxon>ecological metagenomes</taxon>
    </lineage>
</organism>
<keyword evidence="1" id="KW-0443">Lipid metabolism</keyword>
<reference evidence="3" key="1">
    <citation type="journal article" date="2014" name="Front. Microbiol.">
        <title>High frequency of phylogenetically diverse reductive dehalogenase-homologous genes in deep subseafloor sedimentary metagenomes.</title>
        <authorList>
            <person name="Kawai M."/>
            <person name="Futagami T."/>
            <person name="Toyoda A."/>
            <person name="Takaki Y."/>
            <person name="Nishi S."/>
            <person name="Hori S."/>
            <person name="Arai W."/>
            <person name="Tsubouchi T."/>
            <person name="Morono Y."/>
            <person name="Uchiyama I."/>
            <person name="Ito T."/>
            <person name="Fujiyama A."/>
            <person name="Inagaki F."/>
            <person name="Takami H."/>
        </authorList>
    </citation>
    <scope>NUCLEOTIDE SEQUENCE</scope>
    <source>
        <strain evidence="3">Expedition CK06-06</strain>
    </source>
</reference>
<dbReference type="InterPro" id="IPR016035">
    <property type="entry name" value="Acyl_Trfase/lysoPLipase"/>
</dbReference>
<dbReference type="Pfam" id="PF01734">
    <property type="entry name" value="Patatin"/>
    <property type="match status" value="1"/>
</dbReference>
<sequence length="248" mass="28673">VDFDLSKITKLYGVESGYKLMKMFREEFEKKKIEPDITLEELHEKTGKRLIITVSCIGKGVKYFDYKNEPSLSVLLAVRMSIGIPLFLTAVKYKGDYYVDGGVLDNVPIKALSQYAPDTVLTLRTTSSAMVGVEEVSINSFEDYIWMLGSTIFNEIEQLRESDYQEHRDNSIVVPIKEHPSIDITNDEKKELIKQGYVAAKEYLNSYTYFQMCMTALPFDIYTKIWQYYHSKTFTNTLSEIHKLDPQE</sequence>
<dbReference type="InterPro" id="IPR002641">
    <property type="entry name" value="PNPLA_dom"/>
</dbReference>
<dbReference type="PROSITE" id="PS51635">
    <property type="entry name" value="PNPLA"/>
    <property type="match status" value="1"/>
</dbReference>
<proteinExistence type="predicted"/>
<dbReference type="PANTHER" id="PTHR46394">
    <property type="entry name" value="ANNEXIN"/>
    <property type="match status" value="1"/>
</dbReference>
<accession>X0WAW7</accession>
<feature type="domain" description="PNPLA" evidence="2">
    <location>
        <begin position="1"/>
        <end position="113"/>
    </location>
</feature>
<gene>
    <name evidence="3" type="ORF">S01H1_49371</name>
</gene>
<comment type="caution">
    <text evidence="3">The sequence shown here is derived from an EMBL/GenBank/DDBJ whole genome shotgun (WGS) entry which is preliminary data.</text>
</comment>
<feature type="non-terminal residue" evidence="3">
    <location>
        <position position="1"/>
    </location>
</feature>
<evidence type="ECO:0000259" key="2">
    <source>
        <dbReference type="PROSITE" id="PS51635"/>
    </source>
</evidence>
<dbReference type="EMBL" id="BARS01031756">
    <property type="protein sequence ID" value="GAG21728.1"/>
    <property type="molecule type" value="Genomic_DNA"/>
</dbReference>
<dbReference type="SUPFAM" id="SSF52151">
    <property type="entry name" value="FabD/lysophospholipase-like"/>
    <property type="match status" value="1"/>
</dbReference>
<evidence type="ECO:0000313" key="3">
    <source>
        <dbReference type="EMBL" id="GAG21728.1"/>
    </source>
</evidence>
<protein>
    <recommendedName>
        <fullName evidence="2">PNPLA domain-containing protein</fullName>
    </recommendedName>
</protein>
<dbReference type="Gene3D" id="3.40.1090.10">
    <property type="entry name" value="Cytosolic phospholipase A2 catalytic domain"/>
    <property type="match status" value="1"/>
</dbReference>
<evidence type="ECO:0000256" key="1">
    <source>
        <dbReference type="ARBA" id="ARBA00023098"/>
    </source>
</evidence>
<dbReference type="AlphaFoldDB" id="X0WAW7"/>
<dbReference type="PANTHER" id="PTHR46394:SF1">
    <property type="entry name" value="PNPLA DOMAIN-CONTAINING PROTEIN"/>
    <property type="match status" value="1"/>
</dbReference>